<accession>A0A382BPQ5</accession>
<dbReference type="AlphaFoldDB" id="A0A382BPQ5"/>
<evidence type="ECO:0008006" key="2">
    <source>
        <dbReference type="Google" id="ProtNLM"/>
    </source>
</evidence>
<sequence length="71" mass="8417">MLTLLYIIIQPLIYCVKKSELIAFRTTPKNHKYLQALAKEDERSVSWILDKMIDYFREKGSPSDTVKKIRK</sequence>
<organism evidence="1">
    <name type="scientific">marine metagenome</name>
    <dbReference type="NCBI Taxonomy" id="408172"/>
    <lineage>
        <taxon>unclassified sequences</taxon>
        <taxon>metagenomes</taxon>
        <taxon>ecological metagenomes</taxon>
    </lineage>
</organism>
<protein>
    <recommendedName>
        <fullName evidence="2">Ribbon-helix-helix protein CopG domain-containing protein</fullName>
    </recommendedName>
</protein>
<proteinExistence type="predicted"/>
<evidence type="ECO:0000313" key="1">
    <source>
        <dbReference type="EMBL" id="SVB15818.1"/>
    </source>
</evidence>
<gene>
    <name evidence="1" type="ORF">METZ01_LOCUS168672</name>
</gene>
<dbReference type="EMBL" id="UINC01030815">
    <property type="protein sequence ID" value="SVB15818.1"/>
    <property type="molecule type" value="Genomic_DNA"/>
</dbReference>
<name>A0A382BPQ5_9ZZZZ</name>
<reference evidence="1" key="1">
    <citation type="submission" date="2018-05" db="EMBL/GenBank/DDBJ databases">
        <authorList>
            <person name="Lanie J.A."/>
            <person name="Ng W.-L."/>
            <person name="Kazmierczak K.M."/>
            <person name="Andrzejewski T.M."/>
            <person name="Davidsen T.M."/>
            <person name="Wayne K.J."/>
            <person name="Tettelin H."/>
            <person name="Glass J.I."/>
            <person name="Rusch D."/>
            <person name="Podicherti R."/>
            <person name="Tsui H.-C.T."/>
            <person name="Winkler M.E."/>
        </authorList>
    </citation>
    <scope>NUCLEOTIDE SEQUENCE</scope>
</reference>